<feature type="domain" description="Histidine kinase" evidence="9">
    <location>
        <begin position="141"/>
        <end position="364"/>
    </location>
</feature>
<organism evidence="11 12">
    <name type="scientific">Fulvimarina manganoxydans</name>
    <dbReference type="NCBI Taxonomy" id="937218"/>
    <lineage>
        <taxon>Bacteria</taxon>
        <taxon>Pseudomonadati</taxon>
        <taxon>Pseudomonadota</taxon>
        <taxon>Alphaproteobacteria</taxon>
        <taxon>Hyphomicrobiales</taxon>
        <taxon>Aurantimonadaceae</taxon>
        <taxon>Fulvimarina</taxon>
    </lineage>
</organism>
<dbReference type="InterPro" id="IPR003594">
    <property type="entry name" value="HATPase_dom"/>
</dbReference>
<dbReference type="InterPro" id="IPR035965">
    <property type="entry name" value="PAS-like_dom_sf"/>
</dbReference>
<dbReference type="Gene3D" id="3.30.450.20">
    <property type="entry name" value="PAS domain"/>
    <property type="match status" value="1"/>
</dbReference>
<keyword evidence="8" id="KW-0902">Two-component regulatory system</keyword>
<evidence type="ECO:0000313" key="11">
    <source>
        <dbReference type="EMBL" id="SMC74977.1"/>
    </source>
</evidence>
<keyword evidence="4" id="KW-0808">Transferase</keyword>
<dbReference type="PROSITE" id="PS50109">
    <property type="entry name" value="HIS_KIN"/>
    <property type="match status" value="1"/>
</dbReference>
<dbReference type="SMART" id="SM00388">
    <property type="entry name" value="HisKA"/>
    <property type="match status" value="1"/>
</dbReference>
<dbReference type="GO" id="GO:0000155">
    <property type="term" value="F:phosphorelay sensor kinase activity"/>
    <property type="evidence" value="ECO:0007669"/>
    <property type="project" value="InterPro"/>
</dbReference>
<dbReference type="GO" id="GO:0005524">
    <property type="term" value="F:ATP binding"/>
    <property type="evidence" value="ECO:0007669"/>
    <property type="project" value="UniProtKB-KW"/>
</dbReference>
<evidence type="ECO:0000259" key="10">
    <source>
        <dbReference type="PROSITE" id="PS50112"/>
    </source>
</evidence>
<dbReference type="SUPFAM" id="SSF55874">
    <property type="entry name" value="ATPase domain of HSP90 chaperone/DNA topoisomerase II/histidine kinase"/>
    <property type="match status" value="1"/>
</dbReference>
<dbReference type="CDD" id="cd00082">
    <property type="entry name" value="HisKA"/>
    <property type="match status" value="1"/>
</dbReference>
<sequence length="386" mass="41894">MRCRLLLDSLVDQAIFWVDSRGTVVEWSAGATTLFGYGRDRMLGQDQSILYFEDDRRNGLPDSFLQSAARDGVHRHSGQFRHECGQGIEAEQTLRPVHSAAGDFIGYSVVVQARCPEANGCTDFQKVLMERVETLGQLTGGIAHDFNNVLTAVLGNLDLLQTKLPADDLRLARLVKNARSGAHQGAALVKQLSAIGRRRRSIAEDLAIGDLVSDIVELIRTAVPDCISLSVDIAPNLPLVRGDRCQLEAAILNLIFNARDAITEDGSIEIRASEQDLPPDTAGHPLVDRHAFVALCVRDTGRGMDAETLRRAGEPFFTTKRLGRGTGLGLATTRDFVEGSDGHFRIDSQPGQGTSVMLWLPVAGSAHERSATSIHRHGTALSSQVS</sequence>
<keyword evidence="7" id="KW-0067">ATP-binding</keyword>
<dbReference type="Gene3D" id="1.10.287.130">
    <property type="match status" value="1"/>
</dbReference>
<dbReference type="Gene3D" id="3.30.565.10">
    <property type="entry name" value="Histidine kinase-like ATPase, C-terminal domain"/>
    <property type="match status" value="1"/>
</dbReference>
<dbReference type="NCBIfam" id="TIGR00229">
    <property type="entry name" value="sensory_box"/>
    <property type="match status" value="1"/>
</dbReference>
<dbReference type="SUPFAM" id="SSF55785">
    <property type="entry name" value="PYP-like sensor domain (PAS domain)"/>
    <property type="match status" value="1"/>
</dbReference>
<keyword evidence="6 11" id="KW-0418">Kinase</keyword>
<evidence type="ECO:0000256" key="8">
    <source>
        <dbReference type="ARBA" id="ARBA00023012"/>
    </source>
</evidence>
<dbReference type="InterPro" id="IPR005467">
    <property type="entry name" value="His_kinase_dom"/>
</dbReference>
<feature type="domain" description="PAS" evidence="10">
    <location>
        <begin position="1"/>
        <end position="72"/>
    </location>
</feature>
<evidence type="ECO:0000256" key="5">
    <source>
        <dbReference type="ARBA" id="ARBA00022741"/>
    </source>
</evidence>
<dbReference type="InterPro" id="IPR004358">
    <property type="entry name" value="Sig_transdc_His_kin-like_C"/>
</dbReference>
<dbReference type="CDD" id="cd00130">
    <property type="entry name" value="PAS"/>
    <property type="match status" value="1"/>
</dbReference>
<gene>
    <name evidence="11" type="ORF">SAMN06297251_10747</name>
</gene>
<dbReference type="InterPro" id="IPR036097">
    <property type="entry name" value="HisK_dim/P_sf"/>
</dbReference>
<dbReference type="InterPro" id="IPR036890">
    <property type="entry name" value="HATPase_C_sf"/>
</dbReference>
<dbReference type="SUPFAM" id="SSF47384">
    <property type="entry name" value="Homodimeric domain of signal transducing histidine kinase"/>
    <property type="match status" value="1"/>
</dbReference>
<keyword evidence="12" id="KW-1185">Reference proteome</keyword>
<keyword evidence="3" id="KW-0597">Phosphoprotein</keyword>
<evidence type="ECO:0000256" key="3">
    <source>
        <dbReference type="ARBA" id="ARBA00022553"/>
    </source>
</evidence>
<name>A0A1W2BPV5_9HYPH</name>
<dbReference type="PRINTS" id="PR00344">
    <property type="entry name" value="BCTRLSENSOR"/>
</dbReference>
<accession>A0A1W2BPV5</accession>
<dbReference type="STRING" id="937218.SAMN06297251_10747"/>
<dbReference type="InterPro" id="IPR013767">
    <property type="entry name" value="PAS_fold"/>
</dbReference>
<keyword evidence="5" id="KW-0547">Nucleotide-binding</keyword>
<evidence type="ECO:0000313" key="12">
    <source>
        <dbReference type="Proteomes" id="UP000192656"/>
    </source>
</evidence>
<evidence type="ECO:0000256" key="4">
    <source>
        <dbReference type="ARBA" id="ARBA00022679"/>
    </source>
</evidence>
<dbReference type="Pfam" id="PF00989">
    <property type="entry name" value="PAS"/>
    <property type="match status" value="1"/>
</dbReference>
<dbReference type="InterPro" id="IPR000014">
    <property type="entry name" value="PAS"/>
</dbReference>
<dbReference type="SMART" id="SM00387">
    <property type="entry name" value="HATPase_c"/>
    <property type="match status" value="1"/>
</dbReference>
<protein>
    <recommendedName>
        <fullName evidence="2">histidine kinase</fullName>
        <ecNumber evidence="2">2.7.13.3</ecNumber>
    </recommendedName>
</protein>
<evidence type="ECO:0000259" key="9">
    <source>
        <dbReference type="PROSITE" id="PS50109"/>
    </source>
</evidence>
<proteinExistence type="predicted"/>
<dbReference type="PANTHER" id="PTHR43065">
    <property type="entry name" value="SENSOR HISTIDINE KINASE"/>
    <property type="match status" value="1"/>
</dbReference>
<dbReference type="AlphaFoldDB" id="A0A1W2BPV5"/>
<dbReference type="EC" id="2.7.13.3" evidence="2"/>
<dbReference type="Pfam" id="PF02518">
    <property type="entry name" value="HATPase_c"/>
    <property type="match status" value="1"/>
</dbReference>
<dbReference type="PANTHER" id="PTHR43065:SF46">
    <property type="entry name" value="C4-DICARBOXYLATE TRANSPORT SENSOR PROTEIN DCTB"/>
    <property type="match status" value="1"/>
</dbReference>
<comment type="catalytic activity">
    <reaction evidence="1">
        <text>ATP + protein L-histidine = ADP + protein N-phospho-L-histidine.</text>
        <dbReference type="EC" id="2.7.13.3"/>
    </reaction>
</comment>
<dbReference type="EMBL" id="FWXR01000007">
    <property type="protein sequence ID" value="SMC74977.1"/>
    <property type="molecule type" value="Genomic_DNA"/>
</dbReference>
<reference evidence="11 12" key="1">
    <citation type="submission" date="2017-04" db="EMBL/GenBank/DDBJ databases">
        <authorList>
            <person name="Afonso C.L."/>
            <person name="Miller P.J."/>
            <person name="Scott M.A."/>
            <person name="Spackman E."/>
            <person name="Goraichik I."/>
            <person name="Dimitrov K.M."/>
            <person name="Suarez D.L."/>
            <person name="Swayne D.E."/>
        </authorList>
    </citation>
    <scope>NUCLEOTIDE SEQUENCE [LARGE SCALE GENOMIC DNA]</scope>
    <source>
        <strain evidence="11 12">CGMCC 1.10972</strain>
    </source>
</reference>
<dbReference type="PROSITE" id="PS50112">
    <property type="entry name" value="PAS"/>
    <property type="match status" value="1"/>
</dbReference>
<dbReference type="InterPro" id="IPR003661">
    <property type="entry name" value="HisK_dim/P_dom"/>
</dbReference>
<evidence type="ECO:0000256" key="1">
    <source>
        <dbReference type="ARBA" id="ARBA00000085"/>
    </source>
</evidence>
<evidence type="ECO:0000256" key="6">
    <source>
        <dbReference type="ARBA" id="ARBA00022777"/>
    </source>
</evidence>
<evidence type="ECO:0000256" key="2">
    <source>
        <dbReference type="ARBA" id="ARBA00012438"/>
    </source>
</evidence>
<evidence type="ECO:0000256" key="7">
    <source>
        <dbReference type="ARBA" id="ARBA00022840"/>
    </source>
</evidence>
<dbReference type="GO" id="GO:0006355">
    <property type="term" value="P:regulation of DNA-templated transcription"/>
    <property type="evidence" value="ECO:0007669"/>
    <property type="project" value="InterPro"/>
</dbReference>
<dbReference type="Proteomes" id="UP000192656">
    <property type="component" value="Unassembled WGS sequence"/>
</dbReference>